<gene>
    <name evidence="8" type="primary">nrfD</name>
    <name evidence="8" type="ORF">NET02_12345</name>
</gene>
<dbReference type="Pfam" id="PF03916">
    <property type="entry name" value="NrfD"/>
    <property type="match status" value="1"/>
</dbReference>
<dbReference type="Proteomes" id="UP001165306">
    <property type="component" value="Unassembled WGS sequence"/>
</dbReference>
<dbReference type="InterPro" id="IPR052049">
    <property type="entry name" value="Electron_transfer_protein"/>
</dbReference>
<accession>A0AA42BBN4</accession>
<feature type="transmembrane region" description="Helical" evidence="7">
    <location>
        <begin position="239"/>
        <end position="260"/>
    </location>
</feature>
<dbReference type="GO" id="GO:0005886">
    <property type="term" value="C:plasma membrane"/>
    <property type="evidence" value="ECO:0007669"/>
    <property type="project" value="UniProtKB-SubCell"/>
</dbReference>
<dbReference type="RefSeq" id="WP_284057726.1">
    <property type="nucleotide sequence ID" value="NZ_JAMSLR010000009.1"/>
</dbReference>
<evidence type="ECO:0000313" key="9">
    <source>
        <dbReference type="Proteomes" id="UP001165306"/>
    </source>
</evidence>
<keyword evidence="3" id="KW-1003">Cell membrane</keyword>
<keyword evidence="6 7" id="KW-0472">Membrane</keyword>
<dbReference type="PANTHER" id="PTHR34856:SF2">
    <property type="entry name" value="PROTEIN NRFD"/>
    <property type="match status" value="1"/>
</dbReference>
<feature type="transmembrane region" description="Helical" evidence="7">
    <location>
        <begin position="100"/>
        <end position="119"/>
    </location>
</feature>
<proteinExistence type="inferred from homology"/>
<evidence type="ECO:0000256" key="3">
    <source>
        <dbReference type="ARBA" id="ARBA00022475"/>
    </source>
</evidence>
<comment type="subcellular location">
    <subcellularLocation>
        <location evidence="1">Cell membrane</location>
        <topology evidence="1">Multi-pass membrane protein</topology>
    </subcellularLocation>
</comment>
<sequence length="295" mass="31491">MPDTFFTKSPHWGWWAVSEFFIAGIAGAAAAIAALLWLFGSRDDRFIARYGFAVATVGSALSGLLLTLDLKRPERFWHMLLFSKTLGPTFQKWWAPMADGAWALFLLGGFSFLTLVGSLADRGPLPSGLAFLARGVLGTVLAALAGIAGVFYAGYKGVLLSATNRPLWGDTPWLGILLLASGFAMASALLLLLTRDRSPAVSQWLRNLMAGSLALTLLVVVILAATLDADVRRLVLQNVYGVLLVVAVLLGTLVPLALAWRPRLLGRLTLPSAAVLVLVGGFLLRMAMLLSSEAA</sequence>
<evidence type="ECO:0000256" key="2">
    <source>
        <dbReference type="ARBA" id="ARBA00008929"/>
    </source>
</evidence>
<feature type="transmembrane region" description="Helical" evidence="7">
    <location>
        <begin position="131"/>
        <end position="153"/>
    </location>
</feature>
<evidence type="ECO:0000256" key="1">
    <source>
        <dbReference type="ARBA" id="ARBA00004651"/>
    </source>
</evidence>
<dbReference type="AlphaFoldDB" id="A0AA42BBN4"/>
<name>A0AA42BBN4_9BACT</name>
<keyword evidence="9" id="KW-1185">Reference proteome</keyword>
<keyword evidence="4 7" id="KW-0812">Transmembrane</keyword>
<evidence type="ECO:0000256" key="5">
    <source>
        <dbReference type="ARBA" id="ARBA00022989"/>
    </source>
</evidence>
<organism evidence="8 9">
    <name type="scientific">Thermalbibacter longus</name>
    <dbReference type="NCBI Taxonomy" id="2951981"/>
    <lineage>
        <taxon>Bacteria</taxon>
        <taxon>Pseudomonadati</taxon>
        <taxon>Thermomicrobiota</taxon>
        <taxon>Thermomicrobia</taxon>
        <taxon>Thermomicrobiales</taxon>
        <taxon>Thermomicrobiaceae</taxon>
        <taxon>Thermalbibacter</taxon>
    </lineage>
</organism>
<comment type="caution">
    <text evidence="8">The sequence shown here is derived from an EMBL/GenBank/DDBJ whole genome shotgun (WGS) entry which is preliminary data.</text>
</comment>
<protein>
    <submittedName>
        <fullName evidence="8">Polysulfide reductase NrfD</fullName>
    </submittedName>
</protein>
<keyword evidence="5 7" id="KW-1133">Transmembrane helix</keyword>
<comment type="similarity">
    <text evidence="2">Belongs to the NrfD family.</text>
</comment>
<feature type="transmembrane region" description="Helical" evidence="7">
    <location>
        <begin position="50"/>
        <end position="68"/>
    </location>
</feature>
<dbReference type="PANTHER" id="PTHR34856">
    <property type="entry name" value="PROTEIN NRFD"/>
    <property type="match status" value="1"/>
</dbReference>
<dbReference type="Gene3D" id="1.20.1630.10">
    <property type="entry name" value="Formate dehydrogenase/DMSO reductase domain"/>
    <property type="match status" value="1"/>
</dbReference>
<feature type="transmembrane region" description="Helical" evidence="7">
    <location>
        <begin position="12"/>
        <end position="38"/>
    </location>
</feature>
<feature type="transmembrane region" description="Helical" evidence="7">
    <location>
        <begin position="173"/>
        <end position="193"/>
    </location>
</feature>
<evidence type="ECO:0000256" key="7">
    <source>
        <dbReference type="SAM" id="Phobius"/>
    </source>
</evidence>
<feature type="transmembrane region" description="Helical" evidence="7">
    <location>
        <begin position="205"/>
        <end position="227"/>
    </location>
</feature>
<evidence type="ECO:0000313" key="8">
    <source>
        <dbReference type="EMBL" id="MCM8749940.1"/>
    </source>
</evidence>
<evidence type="ECO:0000256" key="6">
    <source>
        <dbReference type="ARBA" id="ARBA00023136"/>
    </source>
</evidence>
<dbReference type="InterPro" id="IPR005614">
    <property type="entry name" value="NrfD-like"/>
</dbReference>
<evidence type="ECO:0000256" key="4">
    <source>
        <dbReference type="ARBA" id="ARBA00022692"/>
    </source>
</evidence>
<dbReference type="EMBL" id="JAMSLR010000009">
    <property type="protein sequence ID" value="MCM8749940.1"/>
    <property type="molecule type" value="Genomic_DNA"/>
</dbReference>
<reference evidence="8" key="1">
    <citation type="submission" date="2022-06" db="EMBL/GenBank/DDBJ databases">
        <title>CFH 74404 Thermomicrobiaceae sp.</title>
        <authorList>
            <person name="Ming H."/>
            <person name="Li W.-J."/>
            <person name="Zhao Z."/>
        </authorList>
    </citation>
    <scope>NUCLEOTIDE SEQUENCE</scope>
    <source>
        <strain evidence="8">CFH 74404</strain>
    </source>
</reference>
<feature type="transmembrane region" description="Helical" evidence="7">
    <location>
        <begin position="272"/>
        <end position="290"/>
    </location>
</feature>